<evidence type="ECO:0000256" key="5">
    <source>
        <dbReference type="ARBA" id="ARBA00023242"/>
    </source>
</evidence>
<dbReference type="Proteomes" id="UP001165190">
    <property type="component" value="Unassembled WGS sequence"/>
</dbReference>
<dbReference type="EMBL" id="BSYR01000022">
    <property type="protein sequence ID" value="GMI87938.1"/>
    <property type="molecule type" value="Genomic_DNA"/>
</dbReference>
<dbReference type="GO" id="GO:0005634">
    <property type="term" value="C:nucleus"/>
    <property type="evidence" value="ECO:0007669"/>
    <property type="project" value="UniProtKB-SubCell"/>
</dbReference>
<sequence length="347" mass="38581">MERKNLGRQKVEMVKMTKESNLQVTFSKRRGGLFKKASELSTLCGVELALIVFSPGKKVYSFGHPSVDTVIDRYLSCNTQDNSITSQLIEAHRESNVRQLNMELTQVTNELEAKRKLGEELHRMNKANQQQYWFWSPIKELDLSQLQQLKSALEKLKKDVEMEKLAILNANSQQFFMGSSSGQGMIPNFMTNNNNIAFDSNMMDGGYMVPPAGYNLNPAQGYNNLNPGQYNFNLAEGYNVNPQEYSVNPIPAGYNINPVQGYDISPAEGFNANPQGNDILHTPGFGGGYNGNPQENDILQTPVFGGGYNAIPPENDILLTPGFGGEYNGNPQENDIINLLGFGDELF</sequence>
<dbReference type="Pfam" id="PF00319">
    <property type="entry name" value="SRF-TF"/>
    <property type="match status" value="1"/>
</dbReference>
<dbReference type="Gene3D" id="3.40.1810.10">
    <property type="entry name" value="Transcription factor, MADS-box"/>
    <property type="match status" value="1"/>
</dbReference>
<comment type="subcellular location">
    <subcellularLocation>
        <location evidence="1">Nucleus</location>
    </subcellularLocation>
</comment>
<evidence type="ECO:0000256" key="1">
    <source>
        <dbReference type="ARBA" id="ARBA00004123"/>
    </source>
</evidence>
<evidence type="ECO:0000259" key="7">
    <source>
        <dbReference type="PROSITE" id="PS50066"/>
    </source>
</evidence>
<dbReference type="OrthoDB" id="1933443at2759"/>
<dbReference type="InterPro" id="IPR036879">
    <property type="entry name" value="TF_MADSbox_sf"/>
</dbReference>
<keyword evidence="9" id="KW-1185">Reference proteome</keyword>
<protein>
    <recommendedName>
        <fullName evidence="7">MADS-box domain-containing protein</fullName>
    </recommendedName>
</protein>
<dbReference type="InterPro" id="IPR033896">
    <property type="entry name" value="MEF2-like_N"/>
</dbReference>
<feature type="domain" description="MADS-box" evidence="7">
    <location>
        <begin position="6"/>
        <end position="66"/>
    </location>
</feature>
<dbReference type="PROSITE" id="PS50066">
    <property type="entry name" value="MADS_BOX_2"/>
    <property type="match status" value="1"/>
</dbReference>
<keyword evidence="3" id="KW-0238">DNA-binding</keyword>
<dbReference type="PANTHER" id="PTHR11945:SF776">
    <property type="entry name" value="AGAMOUS-LIKE 50-RELATED"/>
    <property type="match status" value="1"/>
</dbReference>
<feature type="coiled-coil region" evidence="6">
    <location>
        <begin position="97"/>
        <end position="173"/>
    </location>
</feature>
<dbReference type="Gene3D" id="6.10.140.920">
    <property type="match status" value="1"/>
</dbReference>
<evidence type="ECO:0000256" key="6">
    <source>
        <dbReference type="SAM" id="Coils"/>
    </source>
</evidence>
<evidence type="ECO:0000313" key="9">
    <source>
        <dbReference type="Proteomes" id="UP001165190"/>
    </source>
</evidence>
<comment type="caution">
    <text evidence="8">The sequence shown here is derived from an EMBL/GenBank/DDBJ whole genome shotgun (WGS) entry which is preliminary data.</text>
</comment>
<keyword evidence="2" id="KW-0805">Transcription regulation</keyword>
<dbReference type="PANTHER" id="PTHR11945">
    <property type="entry name" value="MADS BOX PROTEIN"/>
    <property type="match status" value="1"/>
</dbReference>
<proteinExistence type="predicted"/>
<evidence type="ECO:0000313" key="8">
    <source>
        <dbReference type="EMBL" id="GMI87938.1"/>
    </source>
</evidence>
<dbReference type="GO" id="GO:0045944">
    <property type="term" value="P:positive regulation of transcription by RNA polymerase II"/>
    <property type="evidence" value="ECO:0007669"/>
    <property type="project" value="InterPro"/>
</dbReference>
<dbReference type="InterPro" id="IPR002100">
    <property type="entry name" value="TF_MADSbox"/>
</dbReference>
<dbReference type="PRINTS" id="PR00404">
    <property type="entry name" value="MADSDOMAIN"/>
</dbReference>
<dbReference type="FunFam" id="3.40.1810.10:FF:000006">
    <property type="entry name" value="Agamous-like MADS-box protein AGL62"/>
    <property type="match status" value="1"/>
</dbReference>
<dbReference type="AlphaFoldDB" id="A0A9W7I4G2"/>
<gene>
    <name evidence="8" type="ORF">HRI_002463100</name>
</gene>
<evidence type="ECO:0000256" key="3">
    <source>
        <dbReference type="ARBA" id="ARBA00023125"/>
    </source>
</evidence>
<organism evidence="8 9">
    <name type="scientific">Hibiscus trionum</name>
    <name type="common">Flower of an hour</name>
    <dbReference type="NCBI Taxonomy" id="183268"/>
    <lineage>
        <taxon>Eukaryota</taxon>
        <taxon>Viridiplantae</taxon>
        <taxon>Streptophyta</taxon>
        <taxon>Embryophyta</taxon>
        <taxon>Tracheophyta</taxon>
        <taxon>Spermatophyta</taxon>
        <taxon>Magnoliopsida</taxon>
        <taxon>eudicotyledons</taxon>
        <taxon>Gunneridae</taxon>
        <taxon>Pentapetalae</taxon>
        <taxon>rosids</taxon>
        <taxon>malvids</taxon>
        <taxon>Malvales</taxon>
        <taxon>Malvaceae</taxon>
        <taxon>Malvoideae</taxon>
        <taxon>Hibiscus</taxon>
    </lineage>
</organism>
<keyword evidence="5" id="KW-0539">Nucleus</keyword>
<evidence type="ECO:0000256" key="4">
    <source>
        <dbReference type="ARBA" id="ARBA00023163"/>
    </source>
</evidence>
<reference evidence="8" key="1">
    <citation type="submission" date="2023-05" db="EMBL/GenBank/DDBJ databases">
        <title>Genome and transcriptome analyses reveal genes involved in the formation of fine ridges on petal epidermal cells in Hibiscus trionum.</title>
        <authorList>
            <person name="Koshimizu S."/>
            <person name="Masuda S."/>
            <person name="Ishii T."/>
            <person name="Shirasu K."/>
            <person name="Hoshino A."/>
            <person name="Arita M."/>
        </authorList>
    </citation>
    <scope>NUCLEOTIDE SEQUENCE</scope>
    <source>
        <strain evidence="8">Hamamatsu line</strain>
    </source>
</reference>
<name>A0A9W7I4G2_HIBTR</name>
<keyword evidence="6" id="KW-0175">Coiled coil</keyword>
<dbReference type="GO" id="GO:0046983">
    <property type="term" value="F:protein dimerization activity"/>
    <property type="evidence" value="ECO:0007669"/>
    <property type="project" value="InterPro"/>
</dbReference>
<dbReference type="GO" id="GO:0000981">
    <property type="term" value="F:DNA-binding transcription factor activity, RNA polymerase II-specific"/>
    <property type="evidence" value="ECO:0007669"/>
    <property type="project" value="TreeGrafter"/>
</dbReference>
<dbReference type="SMART" id="SM00432">
    <property type="entry name" value="MADS"/>
    <property type="match status" value="1"/>
</dbReference>
<keyword evidence="4" id="KW-0804">Transcription</keyword>
<dbReference type="CDD" id="cd00265">
    <property type="entry name" value="MADS_MEF2_like"/>
    <property type="match status" value="1"/>
</dbReference>
<evidence type="ECO:0000256" key="2">
    <source>
        <dbReference type="ARBA" id="ARBA00023015"/>
    </source>
</evidence>
<accession>A0A9W7I4G2</accession>
<dbReference type="GO" id="GO:0000978">
    <property type="term" value="F:RNA polymerase II cis-regulatory region sequence-specific DNA binding"/>
    <property type="evidence" value="ECO:0007669"/>
    <property type="project" value="TreeGrafter"/>
</dbReference>
<dbReference type="SUPFAM" id="SSF55455">
    <property type="entry name" value="SRF-like"/>
    <property type="match status" value="1"/>
</dbReference>